<proteinExistence type="predicted"/>
<evidence type="ECO:0000313" key="1">
    <source>
        <dbReference type="EMBL" id="CEI69179.1"/>
    </source>
</evidence>
<organism evidence="1 2">
    <name type="scientific">Fusarium venenatum</name>
    <dbReference type="NCBI Taxonomy" id="56646"/>
    <lineage>
        <taxon>Eukaryota</taxon>
        <taxon>Fungi</taxon>
        <taxon>Dikarya</taxon>
        <taxon>Ascomycota</taxon>
        <taxon>Pezizomycotina</taxon>
        <taxon>Sordariomycetes</taxon>
        <taxon>Hypocreomycetidae</taxon>
        <taxon>Hypocreales</taxon>
        <taxon>Nectriaceae</taxon>
        <taxon>Fusarium</taxon>
    </lineage>
</organism>
<dbReference type="AlphaFoldDB" id="A0A2L2TGQ8"/>
<dbReference type="EMBL" id="LN649231">
    <property type="protein sequence ID" value="CEI69179.1"/>
    <property type="molecule type" value="Genomic_DNA"/>
</dbReference>
<protein>
    <submittedName>
        <fullName evidence="1">Uncharacterized protein</fullName>
    </submittedName>
</protein>
<accession>A0A2L2TGQ8</accession>
<dbReference type="STRING" id="56646.A0A2L2TGQ8"/>
<reference evidence="2" key="1">
    <citation type="submission" date="2014-10" db="EMBL/GenBank/DDBJ databases">
        <authorList>
            <person name="King R."/>
        </authorList>
    </citation>
    <scope>NUCLEOTIDE SEQUENCE [LARGE SCALE GENOMIC DNA]</scope>
    <source>
        <strain evidence="2">A3/5</strain>
    </source>
</reference>
<name>A0A2L2TGQ8_9HYPO</name>
<sequence length="101" mass="11139">MEWGCAQGSIEAVNKAVSLGADPNLIDKPTKSGLFHSTSTIALALNHPDLVNHLFRPGANLRLAYVYEDVHQEIFLTETTTPKVMSESLYERPVYQPASQP</sequence>
<keyword evidence="2" id="KW-1185">Reference proteome</keyword>
<dbReference type="Proteomes" id="UP000245910">
    <property type="component" value="Chromosome III"/>
</dbReference>
<evidence type="ECO:0000313" key="2">
    <source>
        <dbReference type="Proteomes" id="UP000245910"/>
    </source>
</evidence>